<dbReference type="Proteomes" id="UP001176521">
    <property type="component" value="Unassembled WGS sequence"/>
</dbReference>
<dbReference type="EMBL" id="JAPDMQ010000082">
    <property type="protein sequence ID" value="KAK0536140.1"/>
    <property type="molecule type" value="Genomic_DNA"/>
</dbReference>
<feature type="compositionally biased region" description="Low complexity" evidence="10">
    <location>
        <begin position="358"/>
        <end position="370"/>
    </location>
</feature>
<sequence length="420" mass="44755">MWPVVHDLGAKAAALGTDERRRRRSSFSSSYRLVHRARGVPSLACLSVQLLQPRHLSARVARARSPEPARAPAPAHAAGQHTAPPPRHQQAHGQQAPAGSPARAPGQHGPGHSAPRAPARQAHRLPGFGISPSSRPAPLSASASATTSSASSRRSASSHCGHLDRRRLPRESDQTSGTAHFLEHLAFKGTNKRSQHALELEVQNLGAHLNAYTSREHTVFYAKAFRADVDKAVDIIADILQNSKLEPSAIERERDVILREQEEVDKQLEEVVFDYLHAVAFQGQPSAAPSSAPRRTSSPSSATTPSPTSSPTTPPTAWSSSVPAASITTPSSTSPRSTLPTCPPPPPPWAAPPRLRRPILSAPRSASATTPCPPAPRHAPAPRRQHAPAPGRRPAAPCSMASESTHNILTERTESVLLSC</sequence>
<gene>
    <name evidence="12" type="primary">MAS1_1</name>
    <name evidence="12" type="ORF">OC842_002088</name>
</gene>
<dbReference type="SUPFAM" id="SSF63411">
    <property type="entry name" value="LuxS/MPP-like metallohydrolase"/>
    <property type="match status" value="1"/>
</dbReference>
<accession>A0AAN6GGK5</accession>
<comment type="similarity">
    <text evidence="2">Belongs to the peptidase M16 family.</text>
</comment>
<dbReference type="InterPro" id="IPR050361">
    <property type="entry name" value="MPP/UQCRC_Complex"/>
</dbReference>
<keyword evidence="13" id="KW-1185">Reference proteome</keyword>
<comment type="catalytic activity">
    <reaction evidence="1">
        <text>Release of N-terminal transit peptides from precursor proteins imported into the mitochondrion, typically with Arg in position P2.</text>
        <dbReference type="EC" id="3.4.24.64"/>
    </reaction>
</comment>
<evidence type="ECO:0000256" key="3">
    <source>
        <dbReference type="ARBA" id="ARBA00012299"/>
    </source>
</evidence>
<dbReference type="GO" id="GO:0004222">
    <property type="term" value="F:metalloendopeptidase activity"/>
    <property type="evidence" value="ECO:0007669"/>
    <property type="project" value="UniProtKB-EC"/>
</dbReference>
<keyword evidence="7" id="KW-0862">Zinc</keyword>
<comment type="caution">
    <text evidence="12">The sequence shown here is derived from an EMBL/GenBank/DDBJ whole genome shotgun (WGS) entry which is preliminary data.</text>
</comment>
<feature type="compositionally biased region" description="Low complexity" evidence="10">
    <location>
        <begin position="387"/>
        <end position="398"/>
    </location>
</feature>
<keyword evidence="5" id="KW-0479">Metal-binding</keyword>
<evidence type="ECO:0000256" key="5">
    <source>
        <dbReference type="ARBA" id="ARBA00022723"/>
    </source>
</evidence>
<evidence type="ECO:0000313" key="13">
    <source>
        <dbReference type="Proteomes" id="UP001176521"/>
    </source>
</evidence>
<proteinExistence type="inferred from homology"/>
<evidence type="ECO:0000256" key="6">
    <source>
        <dbReference type="ARBA" id="ARBA00022801"/>
    </source>
</evidence>
<feature type="region of interest" description="Disordered" evidence="10">
    <location>
        <begin position="59"/>
        <end position="176"/>
    </location>
</feature>
<dbReference type="GO" id="GO:0006627">
    <property type="term" value="P:protein processing involved in protein targeting to mitochondrion"/>
    <property type="evidence" value="ECO:0007669"/>
    <property type="project" value="TreeGrafter"/>
</dbReference>
<dbReference type="AlphaFoldDB" id="A0AAN6GGK5"/>
<dbReference type="PANTHER" id="PTHR11851:SF149">
    <property type="entry name" value="GH01077P"/>
    <property type="match status" value="1"/>
</dbReference>
<dbReference type="PANTHER" id="PTHR11851">
    <property type="entry name" value="METALLOPROTEASE"/>
    <property type="match status" value="1"/>
</dbReference>
<reference evidence="12" key="1">
    <citation type="journal article" date="2023" name="PhytoFront">
        <title>Draft Genome Resources of Seven Strains of Tilletia horrida, Causal Agent of Kernel Smut of Rice.</title>
        <authorList>
            <person name="Khanal S."/>
            <person name="Antony Babu S."/>
            <person name="Zhou X.G."/>
        </authorList>
    </citation>
    <scope>NUCLEOTIDE SEQUENCE</scope>
    <source>
        <strain evidence="12">TX3</strain>
    </source>
</reference>
<evidence type="ECO:0000256" key="8">
    <source>
        <dbReference type="ARBA" id="ARBA00023049"/>
    </source>
</evidence>
<dbReference type="GO" id="GO:0005739">
    <property type="term" value="C:mitochondrion"/>
    <property type="evidence" value="ECO:0007669"/>
    <property type="project" value="TreeGrafter"/>
</dbReference>
<name>A0AAN6GGK5_9BASI</name>
<evidence type="ECO:0000256" key="7">
    <source>
        <dbReference type="ARBA" id="ARBA00022833"/>
    </source>
</evidence>
<dbReference type="Pfam" id="PF00675">
    <property type="entry name" value="Peptidase_M16"/>
    <property type="match status" value="1"/>
</dbReference>
<evidence type="ECO:0000256" key="9">
    <source>
        <dbReference type="ARBA" id="ARBA00031018"/>
    </source>
</evidence>
<keyword evidence="8" id="KW-0482">Metalloprotease</keyword>
<organism evidence="12 13">
    <name type="scientific">Tilletia horrida</name>
    <dbReference type="NCBI Taxonomy" id="155126"/>
    <lineage>
        <taxon>Eukaryota</taxon>
        <taxon>Fungi</taxon>
        <taxon>Dikarya</taxon>
        <taxon>Basidiomycota</taxon>
        <taxon>Ustilaginomycotina</taxon>
        <taxon>Exobasidiomycetes</taxon>
        <taxon>Tilletiales</taxon>
        <taxon>Tilletiaceae</taxon>
        <taxon>Tilletia</taxon>
    </lineage>
</organism>
<feature type="compositionally biased region" description="Low complexity" evidence="10">
    <location>
        <begin position="131"/>
        <end position="158"/>
    </location>
</feature>
<dbReference type="EC" id="3.4.24.64" evidence="3"/>
<dbReference type="InterPro" id="IPR011765">
    <property type="entry name" value="Pept_M16_N"/>
</dbReference>
<evidence type="ECO:0000256" key="2">
    <source>
        <dbReference type="ARBA" id="ARBA00007261"/>
    </source>
</evidence>
<evidence type="ECO:0000259" key="11">
    <source>
        <dbReference type="Pfam" id="PF00675"/>
    </source>
</evidence>
<evidence type="ECO:0000256" key="10">
    <source>
        <dbReference type="SAM" id="MobiDB-lite"/>
    </source>
</evidence>
<feature type="compositionally biased region" description="Low complexity" evidence="10">
    <location>
        <begin position="66"/>
        <end position="82"/>
    </location>
</feature>
<protein>
    <recommendedName>
        <fullName evidence="3">mitochondrial processing peptidase</fullName>
        <ecNumber evidence="3">3.4.24.64</ecNumber>
    </recommendedName>
    <alternativeName>
        <fullName evidence="9">Beta-MPP</fullName>
    </alternativeName>
</protein>
<evidence type="ECO:0000256" key="1">
    <source>
        <dbReference type="ARBA" id="ARBA00001098"/>
    </source>
</evidence>
<feature type="compositionally biased region" description="Pro residues" evidence="10">
    <location>
        <begin position="341"/>
        <end position="351"/>
    </location>
</feature>
<dbReference type="InterPro" id="IPR011249">
    <property type="entry name" value="Metalloenz_LuxS/M16"/>
</dbReference>
<dbReference type="Gene3D" id="3.30.830.10">
    <property type="entry name" value="Metalloenzyme, LuxS/M16 peptidase-like"/>
    <property type="match status" value="1"/>
</dbReference>
<evidence type="ECO:0000256" key="4">
    <source>
        <dbReference type="ARBA" id="ARBA00022670"/>
    </source>
</evidence>
<keyword evidence="4" id="KW-0645">Protease</keyword>
<evidence type="ECO:0000313" key="12">
    <source>
        <dbReference type="EMBL" id="KAK0536140.1"/>
    </source>
</evidence>
<feature type="compositionally biased region" description="Low complexity" evidence="10">
    <location>
        <begin position="91"/>
        <end position="102"/>
    </location>
</feature>
<feature type="domain" description="Peptidase M16 N-terminal" evidence="11">
    <location>
        <begin position="171"/>
        <end position="293"/>
    </location>
</feature>
<feature type="region of interest" description="Disordered" evidence="10">
    <location>
        <begin position="284"/>
        <end position="406"/>
    </location>
</feature>
<keyword evidence="6 12" id="KW-0378">Hydrolase</keyword>
<feature type="compositionally biased region" description="Low complexity" evidence="10">
    <location>
        <begin position="285"/>
        <end position="340"/>
    </location>
</feature>
<dbReference type="GO" id="GO:0046872">
    <property type="term" value="F:metal ion binding"/>
    <property type="evidence" value="ECO:0007669"/>
    <property type="project" value="UniProtKB-KW"/>
</dbReference>